<comment type="function">
    <text evidence="13">DNA-dependent ATPase involved in processing of recombination intermediates, plays a role in repairing DNA breaks. Stimulates the branch migration of RecA-mediated strand transfer reactions, allowing the 3' invading strand to extend heteroduplex DNA faster. Binds ssDNA in the presence of ADP but not other nucleotides, has ATPase activity that is stimulated by ssDNA and various branched DNA structures, but inhibited by SSB. Does not have RecA's homology-searching function.</text>
</comment>
<dbReference type="GO" id="GO:0003684">
    <property type="term" value="F:damaged DNA binding"/>
    <property type="evidence" value="ECO:0007669"/>
    <property type="project" value="InterPro"/>
</dbReference>
<dbReference type="PROSITE" id="PS50162">
    <property type="entry name" value="RECA_2"/>
    <property type="match status" value="1"/>
</dbReference>
<evidence type="ECO:0000256" key="2">
    <source>
        <dbReference type="ARBA" id="ARBA00022741"/>
    </source>
</evidence>
<keyword evidence="2 11" id="KW-0547">Nucleotide-binding</keyword>
<dbReference type="InterPro" id="IPR003593">
    <property type="entry name" value="AAA+_ATPase"/>
</dbReference>
<dbReference type="Proteomes" id="UP000000328">
    <property type="component" value="Chromosome"/>
</dbReference>
<dbReference type="InterPro" id="IPR041166">
    <property type="entry name" value="Rubredoxin_2"/>
</dbReference>
<feature type="binding site" evidence="11">
    <location>
        <begin position="94"/>
        <end position="101"/>
    </location>
    <ligand>
        <name>ATP</name>
        <dbReference type="ChEBI" id="CHEBI:30616"/>
    </ligand>
</feature>
<evidence type="ECO:0000256" key="10">
    <source>
        <dbReference type="ARBA" id="ARBA00023204"/>
    </source>
</evidence>
<dbReference type="InterPro" id="IPR020568">
    <property type="entry name" value="Ribosomal_Su5_D2-typ_SF"/>
</dbReference>
<feature type="domain" description="RecA family profile 1" evidence="14">
    <location>
        <begin position="65"/>
        <end position="214"/>
    </location>
</feature>
<dbReference type="Gene3D" id="3.30.230.10">
    <property type="match status" value="1"/>
</dbReference>
<gene>
    <name evidence="11 15" type="primary">radA</name>
    <name evidence="15" type="ordered locus">AMED_8676</name>
</gene>
<keyword evidence="1 11" id="KW-0479">Metal-binding</keyword>
<evidence type="ECO:0000256" key="11">
    <source>
        <dbReference type="HAMAP-Rule" id="MF_01498"/>
    </source>
</evidence>
<keyword evidence="5" id="KW-0378">Hydrolase</keyword>
<accession>A0A0H3DI62</accession>
<protein>
    <recommendedName>
        <fullName evidence="11 12">DNA repair protein RadA</fullName>
    </recommendedName>
</protein>
<dbReference type="InterPro" id="IPR020588">
    <property type="entry name" value="RecA_ATP-bd"/>
</dbReference>
<keyword evidence="8 11" id="KW-0346">Stress response</keyword>
<dbReference type="SUPFAM" id="SSF54211">
    <property type="entry name" value="Ribosomal protein S5 domain 2-like"/>
    <property type="match status" value="1"/>
</dbReference>
<evidence type="ECO:0000256" key="9">
    <source>
        <dbReference type="ARBA" id="ARBA00023125"/>
    </source>
</evidence>
<dbReference type="CDD" id="cd01121">
    <property type="entry name" value="RadA_SMS_N"/>
    <property type="match status" value="1"/>
</dbReference>
<dbReference type="HAMAP" id="MF_01498">
    <property type="entry name" value="RadA_bact"/>
    <property type="match status" value="1"/>
</dbReference>
<keyword evidence="3 11" id="KW-0227">DNA damage</keyword>
<comment type="similarity">
    <text evidence="11 13">Belongs to the RecA family. RadA subfamily.</text>
</comment>
<keyword evidence="6 13" id="KW-0862">Zinc</keyword>
<dbReference type="PATRIC" id="fig|749927.5.peg.9008"/>
<keyword evidence="7 11" id="KW-0067">ATP-binding</keyword>
<dbReference type="InterPro" id="IPR004504">
    <property type="entry name" value="DNA_repair_RadA"/>
</dbReference>
<dbReference type="GO" id="GO:0140664">
    <property type="term" value="F:ATP-dependent DNA damage sensor activity"/>
    <property type="evidence" value="ECO:0007669"/>
    <property type="project" value="InterPro"/>
</dbReference>
<comment type="function">
    <text evidence="11">Plays a role in repairing double-strand DNA breaks, probably involving stabilizing or processing branched DNA or blocked replication forks.</text>
</comment>
<evidence type="ECO:0000313" key="15">
    <source>
        <dbReference type="EMBL" id="ADJ50371.1"/>
    </source>
</evidence>
<sequence length="452" mass="47066">MKKGTTYRCGSCGYEAAKWLGRCPECQEWGSFEERGAPVKPAIQRVAAGAPSAPARPIGEVDVEAARARRTGVPELDRVLGGGLVPGAVVLLAGEPGVGKSTLLLEVAYQWAKTVDRSLYVTGEESAGQVRLRAERTGNVHDRMYLAAESDLSAILGHVDDVKPGVLIVDSIQTMASPQVDGSPGGVTQVRAVTSGLVALAKERGLPVVLVGHVTKDGSVAGPRVLEHLVDVVLQFEGDKHSTLRMVRGIKNRFGAADEIGCFELQEEGIVGVPDPSGLFMSHTAEPVSGTAITVSLEGKRPMLGEVQALVSATAAPQPRRAVSGLDSARVAMVLAVLEKRGGLKLGDKDVYAATVGGMKITEPGIDLALVLALTSSFEDVALSPRLVSVGEVGLAGEIRRVPSVGRRLAEAARLGFTHALVPPDSGKPPAGIRVLEVANVADALNAAGHAR</sequence>
<dbReference type="Gene3D" id="3.40.50.300">
    <property type="entry name" value="P-loop containing nucleotide triphosphate hydrolases"/>
    <property type="match status" value="1"/>
</dbReference>
<dbReference type="AlphaFoldDB" id="A0A0H3DI62"/>
<dbReference type="EMBL" id="CP002000">
    <property type="protein sequence ID" value="ADJ50371.1"/>
    <property type="molecule type" value="Genomic_DNA"/>
</dbReference>
<dbReference type="eggNOG" id="COG1066">
    <property type="taxonomic scope" value="Bacteria"/>
</dbReference>
<evidence type="ECO:0000259" key="14">
    <source>
        <dbReference type="PROSITE" id="PS50162"/>
    </source>
</evidence>
<dbReference type="GO" id="GO:0016787">
    <property type="term" value="F:hydrolase activity"/>
    <property type="evidence" value="ECO:0007669"/>
    <property type="project" value="UniProtKB-KW"/>
</dbReference>
<evidence type="ECO:0000313" key="16">
    <source>
        <dbReference type="Proteomes" id="UP000000328"/>
    </source>
</evidence>
<evidence type="ECO:0000256" key="1">
    <source>
        <dbReference type="ARBA" id="ARBA00022723"/>
    </source>
</evidence>
<dbReference type="KEGG" id="amd:AMED_8676"/>
<dbReference type="GO" id="GO:0008270">
    <property type="term" value="F:zinc ion binding"/>
    <property type="evidence" value="ECO:0007669"/>
    <property type="project" value="UniProtKB-KW"/>
</dbReference>
<dbReference type="PANTHER" id="PTHR32472:SF10">
    <property type="entry name" value="DNA REPAIR PROTEIN RADA-LIKE PROTEIN"/>
    <property type="match status" value="1"/>
</dbReference>
<keyword evidence="9 11" id="KW-0238">DNA-binding</keyword>
<dbReference type="HOGENOM" id="CLU_018264_0_1_11"/>
<dbReference type="InterPro" id="IPR027417">
    <property type="entry name" value="P-loop_NTPase"/>
</dbReference>
<name>A0A0H3DI62_AMYMU</name>
<dbReference type="OrthoDB" id="9803906at2"/>
<dbReference type="GO" id="GO:0005524">
    <property type="term" value="F:ATP binding"/>
    <property type="evidence" value="ECO:0007669"/>
    <property type="project" value="UniProtKB-UniRule"/>
</dbReference>
<dbReference type="GeneID" id="92876281"/>
<keyword evidence="4 13" id="KW-0863">Zinc-finger</keyword>
<feature type="region of interest" description="Lon-protease-like" evidence="11">
    <location>
        <begin position="350"/>
        <end position="452"/>
    </location>
</feature>
<dbReference type="RefSeq" id="WP_013230399.1">
    <property type="nucleotide sequence ID" value="NC_014318.1"/>
</dbReference>
<dbReference type="SMART" id="SM00382">
    <property type="entry name" value="AAA"/>
    <property type="match status" value="1"/>
</dbReference>
<evidence type="ECO:0000256" key="3">
    <source>
        <dbReference type="ARBA" id="ARBA00022763"/>
    </source>
</evidence>
<dbReference type="Pfam" id="PF18073">
    <property type="entry name" value="Zn_ribbon_LapB"/>
    <property type="match status" value="1"/>
</dbReference>
<evidence type="ECO:0000256" key="7">
    <source>
        <dbReference type="ARBA" id="ARBA00022840"/>
    </source>
</evidence>
<dbReference type="NCBIfam" id="TIGR00416">
    <property type="entry name" value="sms"/>
    <property type="match status" value="1"/>
</dbReference>
<dbReference type="Pfam" id="PF13481">
    <property type="entry name" value="AAA_25"/>
    <property type="match status" value="1"/>
</dbReference>
<evidence type="ECO:0000256" key="13">
    <source>
        <dbReference type="RuleBase" id="RU003555"/>
    </source>
</evidence>
<dbReference type="GO" id="GO:0000725">
    <property type="term" value="P:recombinational repair"/>
    <property type="evidence" value="ECO:0007669"/>
    <property type="project" value="UniProtKB-UniRule"/>
</dbReference>
<evidence type="ECO:0000256" key="8">
    <source>
        <dbReference type="ARBA" id="ARBA00023016"/>
    </source>
</evidence>
<evidence type="ECO:0000256" key="4">
    <source>
        <dbReference type="ARBA" id="ARBA00022771"/>
    </source>
</evidence>
<reference evidence="15 16" key="1">
    <citation type="journal article" date="2010" name="Cell Res.">
        <title>Complete genome sequence of the rifamycin SV-producing Amycolatopsis mediterranei U32 revealed its genetic characteristics in phylogeny and metabolism.</title>
        <authorList>
            <person name="Zhao W."/>
            <person name="Zhong Y."/>
            <person name="Yuan H."/>
            <person name="Wang J."/>
            <person name="Zheng H."/>
            <person name="Wang Y."/>
            <person name="Cen X."/>
            <person name="Xu F."/>
            <person name="Bai J."/>
            <person name="Han X."/>
            <person name="Lu G."/>
            <person name="Zhu Y."/>
            <person name="Shao Z."/>
            <person name="Yan H."/>
            <person name="Li C."/>
            <person name="Peng N."/>
            <person name="Zhang Z."/>
            <person name="Zhang Y."/>
            <person name="Lin W."/>
            <person name="Fan Y."/>
            <person name="Qin Z."/>
            <person name="Hu Y."/>
            <person name="Zhu B."/>
            <person name="Wang S."/>
            <person name="Ding X."/>
            <person name="Zhao G.P."/>
        </authorList>
    </citation>
    <scope>NUCLEOTIDE SEQUENCE [LARGE SCALE GENOMIC DNA]</scope>
    <source>
        <strain evidence="16">U-32</strain>
    </source>
</reference>
<dbReference type="SUPFAM" id="SSF52540">
    <property type="entry name" value="P-loop containing nucleoside triphosphate hydrolases"/>
    <property type="match status" value="1"/>
</dbReference>
<dbReference type="FunFam" id="3.40.50.300:FF:000050">
    <property type="entry name" value="DNA repair protein RadA"/>
    <property type="match status" value="1"/>
</dbReference>
<feature type="short sequence motif" description="RadA KNRFG motif" evidence="11">
    <location>
        <begin position="251"/>
        <end position="255"/>
    </location>
</feature>
<dbReference type="PANTHER" id="PTHR32472">
    <property type="entry name" value="DNA REPAIR PROTEIN RADA"/>
    <property type="match status" value="1"/>
</dbReference>
<evidence type="ECO:0000256" key="6">
    <source>
        <dbReference type="ARBA" id="ARBA00022833"/>
    </source>
</evidence>
<dbReference type="PRINTS" id="PR01874">
    <property type="entry name" value="DNAREPAIRADA"/>
</dbReference>
<dbReference type="GO" id="GO:0005829">
    <property type="term" value="C:cytosol"/>
    <property type="evidence" value="ECO:0007669"/>
    <property type="project" value="TreeGrafter"/>
</dbReference>
<comment type="domain">
    <text evidence="11">The middle region has homology to RecA with ATPase motifs including the RadA KNRFG motif, while the C-terminus is homologous to Lon protease.</text>
</comment>
<dbReference type="InterPro" id="IPR014721">
    <property type="entry name" value="Ribsml_uS5_D2-typ_fold_subgr"/>
</dbReference>
<proteinExistence type="inferred from homology"/>
<evidence type="ECO:0000256" key="5">
    <source>
        <dbReference type="ARBA" id="ARBA00022801"/>
    </source>
</evidence>
<keyword evidence="10 11" id="KW-0234">DNA repair</keyword>
<evidence type="ECO:0000256" key="12">
    <source>
        <dbReference type="NCBIfam" id="TIGR00416"/>
    </source>
</evidence>
<organism evidence="15 16">
    <name type="scientific">Amycolatopsis mediterranei (strain U-32)</name>
    <dbReference type="NCBI Taxonomy" id="749927"/>
    <lineage>
        <taxon>Bacteria</taxon>
        <taxon>Bacillati</taxon>
        <taxon>Actinomycetota</taxon>
        <taxon>Actinomycetes</taxon>
        <taxon>Pseudonocardiales</taxon>
        <taxon>Pseudonocardiaceae</taxon>
        <taxon>Amycolatopsis</taxon>
    </lineage>
</organism>